<evidence type="ECO:0000313" key="2">
    <source>
        <dbReference type="Proteomes" id="UP000502041"/>
    </source>
</evidence>
<name>A0A6H2H6B3_9BURK</name>
<dbReference type="Proteomes" id="UP000502041">
    <property type="component" value="Chromosome"/>
</dbReference>
<dbReference type="EMBL" id="CP051461">
    <property type="protein sequence ID" value="QJC55398.1"/>
    <property type="molecule type" value="Genomic_DNA"/>
</dbReference>
<dbReference type="KEGG" id="pvac:HC248_00677"/>
<keyword evidence="2" id="KW-1185">Reference proteome</keyword>
<evidence type="ECO:0000313" key="1">
    <source>
        <dbReference type="EMBL" id="QJC55398.1"/>
    </source>
</evidence>
<protein>
    <submittedName>
        <fullName evidence="1">Uncharacterized protein</fullName>
    </submittedName>
</protein>
<gene>
    <name evidence="1" type="ORF">HC248_00677</name>
</gene>
<accession>A0A6H2H6B3</accession>
<dbReference type="AlphaFoldDB" id="A0A6H2H6B3"/>
<sequence length="47" mass="5148">MSCNMQTQIEVAATAKKFVDRSEAKRESLCSGVRKFRDLSVAAVALT</sequence>
<proteinExistence type="predicted"/>
<organism evidence="1 2">
    <name type="scientific">Polaromonas vacuolata</name>
    <dbReference type="NCBI Taxonomy" id="37448"/>
    <lineage>
        <taxon>Bacteria</taxon>
        <taxon>Pseudomonadati</taxon>
        <taxon>Pseudomonadota</taxon>
        <taxon>Betaproteobacteria</taxon>
        <taxon>Burkholderiales</taxon>
        <taxon>Comamonadaceae</taxon>
        <taxon>Polaromonas</taxon>
    </lineage>
</organism>
<reference evidence="1 2" key="1">
    <citation type="submission" date="2020-04" db="EMBL/GenBank/DDBJ databases">
        <title>Complete genome of a Psychrophilic, Marine, Gas Vacuolate Bacterium Polaromonas vacuolata KCTC 22033T.</title>
        <authorList>
            <person name="Hwang K."/>
            <person name="Kim K.M."/>
        </authorList>
    </citation>
    <scope>NUCLEOTIDE SEQUENCE [LARGE SCALE GENOMIC DNA]</scope>
    <source>
        <strain evidence="1 2">KCTC 22033</strain>
    </source>
</reference>